<comment type="caution">
    <text evidence="2">The sequence shown here is derived from an EMBL/GenBank/DDBJ whole genome shotgun (WGS) entry which is preliminary data.</text>
</comment>
<evidence type="ECO:0000313" key="3">
    <source>
        <dbReference type="Proteomes" id="UP000324800"/>
    </source>
</evidence>
<proteinExistence type="predicted"/>
<evidence type="ECO:0000256" key="1">
    <source>
        <dbReference type="SAM" id="MobiDB-lite"/>
    </source>
</evidence>
<gene>
    <name evidence="2" type="ORF">EZS28_053875</name>
</gene>
<feature type="region of interest" description="Disordered" evidence="1">
    <location>
        <begin position="1"/>
        <end position="66"/>
    </location>
</feature>
<dbReference type="EMBL" id="SNRW01043683">
    <property type="protein sequence ID" value="KAA6326984.1"/>
    <property type="molecule type" value="Genomic_DNA"/>
</dbReference>
<organism evidence="2 3">
    <name type="scientific">Streblomastix strix</name>
    <dbReference type="NCBI Taxonomy" id="222440"/>
    <lineage>
        <taxon>Eukaryota</taxon>
        <taxon>Metamonada</taxon>
        <taxon>Preaxostyla</taxon>
        <taxon>Oxymonadida</taxon>
        <taxon>Streblomastigidae</taxon>
        <taxon>Streblomastix</taxon>
    </lineage>
</organism>
<sequence>MKRDNDFTQRNPSTALLVAGSDSEELRDDIRNENSRHSDGIRRIHEGLKSDSGTTNRGYFSPTWDMEKGTETLDKQQEGDGSYQLRSIQLRINLQRATDESDPHQVRQHYRKALSRLNTQGDYSVKKEIFIALCQTWQITPIRNLFATGENKLVNRFVAIGEGEGEKEAE</sequence>
<name>A0A5J4R0U4_9EUKA</name>
<feature type="compositionally biased region" description="Basic and acidic residues" evidence="1">
    <location>
        <begin position="28"/>
        <end position="49"/>
    </location>
</feature>
<accession>A0A5J4R0U4</accession>
<dbReference type="AlphaFoldDB" id="A0A5J4R0U4"/>
<dbReference type="Proteomes" id="UP000324800">
    <property type="component" value="Unassembled WGS sequence"/>
</dbReference>
<evidence type="ECO:0000313" key="2">
    <source>
        <dbReference type="EMBL" id="KAA6326984.1"/>
    </source>
</evidence>
<dbReference type="OrthoDB" id="7477527at2759"/>
<protein>
    <submittedName>
        <fullName evidence="2">Uncharacterized protein</fullName>
    </submittedName>
</protein>
<reference evidence="2 3" key="1">
    <citation type="submission" date="2019-03" db="EMBL/GenBank/DDBJ databases">
        <title>Single cell metagenomics reveals metabolic interactions within the superorganism composed of flagellate Streblomastix strix and complex community of Bacteroidetes bacteria on its surface.</title>
        <authorList>
            <person name="Treitli S.C."/>
            <person name="Kolisko M."/>
            <person name="Husnik F."/>
            <person name="Keeling P."/>
            <person name="Hampl V."/>
        </authorList>
    </citation>
    <scope>NUCLEOTIDE SEQUENCE [LARGE SCALE GENOMIC DNA]</scope>
    <source>
        <strain evidence="2">ST1C</strain>
    </source>
</reference>